<sequence>MIKRISNHVITNPARKEIDATTQGKKSDYSQQVQGVNMVLDAFNYGISKNSQKSVIDNVKKVETGDRSEFTAHGLESISFLKDGTKNLLKGELRQGSIELLGATLNAAGAVYKTSYTQTPSEKKGVDPW</sequence>
<evidence type="ECO:0000313" key="1">
    <source>
        <dbReference type="EMBL" id="QSQ16079.1"/>
    </source>
</evidence>
<gene>
    <name evidence="1" type="ORF">JY572_08525</name>
</gene>
<dbReference type="EMBL" id="CP071091">
    <property type="protein sequence ID" value="QSQ16079.1"/>
    <property type="molecule type" value="Genomic_DNA"/>
</dbReference>
<dbReference type="RefSeq" id="WP_015349184.1">
    <property type="nucleotide sequence ID" value="NZ_CP071091.1"/>
</dbReference>
<protein>
    <submittedName>
        <fullName evidence="1">Uncharacterized protein</fullName>
    </submittedName>
</protein>
<dbReference type="Proteomes" id="UP000663090">
    <property type="component" value="Chromosome"/>
</dbReference>
<organism evidence="1 2">
    <name type="scientific">Myxococcus landrumensis</name>
    <dbReference type="NCBI Taxonomy" id="2813577"/>
    <lineage>
        <taxon>Bacteria</taxon>
        <taxon>Pseudomonadati</taxon>
        <taxon>Myxococcota</taxon>
        <taxon>Myxococcia</taxon>
        <taxon>Myxococcales</taxon>
        <taxon>Cystobacterineae</taxon>
        <taxon>Myxococcaceae</taxon>
        <taxon>Myxococcus</taxon>
    </lineage>
</organism>
<reference evidence="1 2" key="1">
    <citation type="submission" date="2021-02" db="EMBL/GenBank/DDBJ databases">
        <title>De Novo genome assembly of isolated myxobacteria.</title>
        <authorList>
            <person name="Stevens D.C."/>
        </authorList>
    </citation>
    <scope>NUCLEOTIDE SEQUENCE [LARGE SCALE GENOMIC DNA]</scope>
    <source>
        <strain evidence="1 2">SCHIC003</strain>
    </source>
</reference>
<accession>A0ABX7NBB6</accession>
<evidence type="ECO:0000313" key="2">
    <source>
        <dbReference type="Proteomes" id="UP000663090"/>
    </source>
</evidence>
<keyword evidence="2" id="KW-1185">Reference proteome</keyword>
<proteinExistence type="predicted"/>
<name>A0ABX7NBB6_9BACT</name>